<evidence type="ECO:0000259" key="7">
    <source>
        <dbReference type="Pfam" id="PF08281"/>
    </source>
</evidence>
<dbReference type="GO" id="GO:0003677">
    <property type="term" value="F:DNA binding"/>
    <property type="evidence" value="ECO:0007669"/>
    <property type="project" value="InterPro"/>
</dbReference>
<dbReference type="GO" id="GO:0006352">
    <property type="term" value="P:DNA-templated transcription initiation"/>
    <property type="evidence" value="ECO:0007669"/>
    <property type="project" value="InterPro"/>
</dbReference>
<dbReference type="InterPro" id="IPR013249">
    <property type="entry name" value="RNA_pol_sigma70_r4_t2"/>
</dbReference>
<dbReference type="InterPro" id="IPR014284">
    <property type="entry name" value="RNA_pol_sigma-70_dom"/>
</dbReference>
<keyword evidence="2" id="KW-0805">Transcription regulation</keyword>
<keyword evidence="3" id="KW-0731">Sigma factor</keyword>
<dbReference type="InterPro" id="IPR013325">
    <property type="entry name" value="RNA_pol_sigma_r2"/>
</dbReference>
<dbReference type="InterPro" id="IPR014327">
    <property type="entry name" value="RNA_pol_sigma70_bacteroid"/>
</dbReference>
<dbReference type="CDD" id="cd06171">
    <property type="entry name" value="Sigma70_r4"/>
    <property type="match status" value="1"/>
</dbReference>
<feature type="domain" description="RNA polymerase sigma factor 70 region 4 type 2" evidence="7">
    <location>
        <begin position="105"/>
        <end position="155"/>
    </location>
</feature>
<dbReference type="InterPro" id="IPR007627">
    <property type="entry name" value="RNA_pol_sigma70_r2"/>
</dbReference>
<dbReference type="Gene3D" id="1.10.1740.10">
    <property type="match status" value="1"/>
</dbReference>
<evidence type="ECO:0000256" key="3">
    <source>
        <dbReference type="ARBA" id="ARBA00023082"/>
    </source>
</evidence>
<evidence type="ECO:0000256" key="1">
    <source>
        <dbReference type="ARBA" id="ARBA00010641"/>
    </source>
</evidence>
<keyword evidence="9" id="KW-1185">Reference proteome</keyword>
<dbReference type="Gene3D" id="1.10.10.10">
    <property type="entry name" value="Winged helix-like DNA-binding domain superfamily/Winged helix DNA-binding domain"/>
    <property type="match status" value="1"/>
</dbReference>
<dbReference type="NCBIfam" id="TIGR02937">
    <property type="entry name" value="sigma70-ECF"/>
    <property type="match status" value="1"/>
</dbReference>
<evidence type="ECO:0000259" key="6">
    <source>
        <dbReference type="Pfam" id="PF04542"/>
    </source>
</evidence>
<dbReference type="InterPro" id="IPR036388">
    <property type="entry name" value="WH-like_DNA-bd_sf"/>
</dbReference>
<keyword evidence="4" id="KW-0804">Transcription</keyword>
<evidence type="ECO:0000256" key="5">
    <source>
        <dbReference type="SAM" id="MobiDB-lite"/>
    </source>
</evidence>
<dbReference type="SUPFAM" id="SSF88946">
    <property type="entry name" value="Sigma2 domain of RNA polymerase sigma factors"/>
    <property type="match status" value="1"/>
</dbReference>
<dbReference type="InterPro" id="IPR013324">
    <property type="entry name" value="RNA_pol_sigma_r3/r4-like"/>
</dbReference>
<comment type="similarity">
    <text evidence="1">Belongs to the sigma-70 factor family. ECF subfamily.</text>
</comment>
<comment type="caution">
    <text evidence="8">The sequence shown here is derived from an EMBL/GenBank/DDBJ whole genome shotgun (WGS) entry which is preliminary data.</text>
</comment>
<proteinExistence type="inferred from homology"/>
<dbReference type="PANTHER" id="PTHR43133:SF46">
    <property type="entry name" value="RNA POLYMERASE SIGMA-70 FACTOR ECF SUBFAMILY"/>
    <property type="match status" value="1"/>
</dbReference>
<evidence type="ECO:0000313" key="8">
    <source>
        <dbReference type="EMBL" id="MBR8537250.1"/>
    </source>
</evidence>
<dbReference type="PANTHER" id="PTHR43133">
    <property type="entry name" value="RNA POLYMERASE ECF-TYPE SIGMA FACTO"/>
    <property type="match status" value="1"/>
</dbReference>
<evidence type="ECO:0000256" key="2">
    <source>
        <dbReference type="ARBA" id="ARBA00023015"/>
    </source>
</evidence>
<accession>A0A941F803</accession>
<feature type="region of interest" description="Disordered" evidence="5">
    <location>
        <begin position="73"/>
        <end position="98"/>
    </location>
</feature>
<protein>
    <submittedName>
        <fullName evidence="8">RNA polymerase sigma-70 factor</fullName>
    </submittedName>
</protein>
<evidence type="ECO:0000313" key="9">
    <source>
        <dbReference type="Proteomes" id="UP000679220"/>
    </source>
</evidence>
<gene>
    <name evidence="8" type="ORF">KDU71_16905</name>
</gene>
<name>A0A941F803_9BACT</name>
<dbReference type="Pfam" id="PF04542">
    <property type="entry name" value="Sigma70_r2"/>
    <property type="match status" value="1"/>
</dbReference>
<dbReference type="EMBL" id="JAGTAR010000029">
    <property type="protein sequence ID" value="MBR8537250.1"/>
    <property type="molecule type" value="Genomic_DNA"/>
</dbReference>
<dbReference type="NCBIfam" id="TIGR02985">
    <property type="entry name" value="Sig70_bacteroi1"/>
    <property type="match status" value="1"/>
</dbReference>
<dbReference type="SUPFAM" id="SSF88659">
    <property type="entry name" value="Sigma3 and sigma4 domains of RNA polymerase sigma factors"/>
    <property type="match status" value="1"/>
</dbReference>
<dbReference type="RefSeq" id="WP_212192274.1">
    <property type="nucleotide sequence ID" value="NZ_JAGTAR010000029.1"/>
</dbReference>
<reference evidence="8" key="1">
    <citation type="journal article" date="2018" name="Int. J. Syst. Evol. Microbiol.">
        <title>Carboxylicivirga sediminis sp. nov., isolated from coastal sediment.</title>
        <authorList>
            <person name="Wang F.Q."/>
            <person name="Ren L.H."/>
            <person name="Zou R.J."/>
            <person name="Sun Y.Z."/>
            <person name="Liu X.J."/>
            <person name="Jiang F."/>
            <person name="Liu L.J."/>
        </authorList>
    </citation>
    <scope>NUCLEOTIDE SEQUENCE</scope>
    <source>
        <strain evidence="8">JR1</strain>
    </source>
</reference>
<dbReference type="GO" id="GO:0016987">
    <property type="term" value="F:sigma factor activity"/>
    <property type="evidence" value="ECO:0007669"/>
    <property type="project" value="UniProtKB-KW"/>
</dbReference>
<dbReference type="AlphaFoldDB" id="A0A941F803"/>
<dbReference type="InterPro" id="IPR039425">
    <property type="entry name" value="RNA_pol_sigma-70-like"/>
</dbReference>
<dbReference type="Proteomes" id="UP000679220">
    <property type="component" value="Unassembled WGS sequence"/>
</dbReference>
<organism evidence="8 9">
    <name type="scientific">Carboxylicivirga sediminis</name>
    <dbReference type="NCBI Taxonomy" id="2006564"/>
    <lineage>
        <taxon>Bacteria</taxon>
        <taxon>Pseudomonadati</taxon>
        <taxon>Bacteroidota</taxon>
        <taxon>Bacteroidia</taxon>
        <taxon>Marinilabiliales</taxon>
        <taxon>Marinilabiliaceae</taxon>
        <taxon>Carboxylicivirga</taxon>
    </lineage>
</organism>
<reference evidence="8" key="2">
    <citation type="submission" date="2021-04" db="EMBL/GenBank/DDBJ databases">
        <authorList>
            <person name="Zhang T."/>
            <person name="Zhang Y."/>
            <person name="Lu D."/>
            <person name="Zuo D."/>
            <person name="Du Z."/>
        </authorList>
    </citation>
    <scope>NUCLEOTIDE SEQUENCE</scope>
    <source>
        <strain evidence="8">JR1</strain>
    </source>
</reference>
<feature type="domain" description="RNA polymerase sigma-70 region 2" evidence="6">
    <location>
        <begin position="15"/>
        <end position="73"/>
    </location>
</feature>
<dbReference type="Pfam" id="PF08281">
    <property type="entry name" value="Sigma70_r4_2"/>
    <property type="match status" value="1"/>
</dbReference>
<sequence length="162" mass="19476">MKREDFKRLFDEQFDHLRNFLYYRCGDAELATDIVQDVFLKLWEKQLDKRPEELVGLLYKMAKDALVSKYRHSQTEQSFRARPPDDSSSQTPEEAVSYEELKTNYEKALRRMPEKQREVFLMSRNDELKYHEIAQRLELSIKAVEKRMKHALQFLREALAVQ</sequence>
<evidence type="ECO:0000256" key="4">
    <source>
        <dbReference type="ARBA" id="ARBA00023163"/>
    </source>
</evidence>